<proteinExistence type="predicted"/>
<protein>
    <submittedName>
        <fullName evidence="1">Uncharacterized protein</fullName>
    </submittedName>
</protein>
<evidence type="ECO:0000313" key="2">
    <source>
        <dbReference type="Proteomes" id="UP000596742"/>
    </source>
</evidence>
<evidence type="ECO:0000313" key="1">
    <source>
        <dbReference type="EMBL" id="VDI08998.1"/>
    </source>
</evidence>
<gene>
    <name evidence="1" type="ORF">MGAL_10B071902</name>
</gene>
<keyword evidence="2" id="KW-1185">Reference proteome</keyword>
<dbReference type="Proteomes" id="UP000596742">
    <property type="component" value="Unassembled WGS sequence"/>
</dbReference>
<organism evidence="1 2">
    <name type="scientific">Mytilus galloprovincialis</name>
    <name type="common">Mediterranean mussel</name>
    <dbReference type="NCBI Taxonomy" id="29158"/>
    <lineage>
        <taxon>Eukaryota</taxon>
        <taxon>Metazoa</taxon>
        <taxon>Spiralia</taxon>
        <taxon>Lophotrochozoa</taxon>
        <taxon>Mollusca</taxon>
        <taxon>Bivalvia</taxon>
        <taxon>Autobranchia</taxon>
        <taxon>Pteriomorphia</taxon>
        <taxon>Mytilida</taxon>
        <taxon>Mytiloidea</taxon>
        <taxon>Mytilidae</taxon>
        <taxon>Mytilinae</taxon>
        <taxon>Mytilus</taxon>
    </lineage>
</organism>
<name>A0A8B6CTA4_MYTGA</name>
<dbReference type="AlphaFoldDB" id="A0A8B6CTA4"/>
<reference evidence="1" key="1">
    <citation type="submission" date="2018-11" db="EMBL/GenBank/DDBJ databases">
        <authorList>
            <person name="Alioto T."/>
            <person name="Alioto T."/>
        </authorList>
    </citation>
    <scope>NUCLEOTIDE SEQUENCE</scope>
</reference>
<sequence>MARQGKLKNKIYDWSVFNLLNGTVKSDSSRKNALHKVAEKVLQSEEYPVTSVNSILSNSLLPREDIKDLHCRYKEIFPNFEFEQFDVDPIVEKKNTVFRYDEDRKREVYFTTYLYQSVSRSCDYIKAEEQNEETLKWNNLRTGVWYNEVNGKFGFYYRVVNTHKETKETKEGLGYCGEDIAKKFVKCMEEEMRDMADMHQDEKVMVMTKEDNTCFIASTRCDICDDELGTDKVRDHDHLTGDEIQLEDIFEDFGDMCLQHYGLDSLHYYTSTGLA</sequence>
<dbReference type="EMBL" id="UYJE01002244">
    <property type="protein sequence ID" value="VDI08998.1"/>
    <property type="molecule type" value="Genomic_DNA"/>
</dbReference>
<comment type="caution">
    <text evidence="1">The sequence shown here is derived from an EMBL/GenBank/DDBJ whole genome shotgun (WGS) entry which is preliminary data.</text>
</comment>
<accession>A0A8B6CTA4</accession>